<dbReference type="Pfam" id="PF01315">
    <property type="entry name" value="Ald_Xan_dh_C"/>
    <property type="match status" value="1"/>
</dbReference>
<name>A0A8S9Q844_BRACR</name>
<dbReference type="PANTHER" id="PTHR11908:SF148">
    <property type="entry name" value="ALDEHYDE OXIDASE"/>
    <property type="match status" value="1"/>
</dbReference>
<dbReference type="InterPro" id="IPR021495">
    <property type="entry name" value="CRR42-like"/>
</dbReference>
<dbReference type="EMBL" id="QGKX02001290">
    <property type="protein sequence ID" value="KAF3538227.1"/>
    <property type="molecule type" value="Genomic_DNA"/>
</dbReference>
<dbReference type="InterPro" id="IPR036856">
    <property type="entry name" value="Ald_Oxase/Xan_DH_a/b_sf"/>
</dbReference>
<dbReference type="GO" id="GO:0010258">
    <property type="term" value="P:NADH dehydrogenase complex (plastoquinone) assembly"/>
    <property type="evidence" value="ECO:0007669"/>
    <property type="project" value="InterPro"/>
</dbReference>
<evidence type="ECO:0000259" key="3">
    <source>
        <dbReference type="SMART" id="SM01008"/>
    </source>
</evidence>
<dbReference type="SUPFAM" id="SSF54665">
    <property type="entry name" value="CO dehydrogenase molybdoprotein N-domain-like"/>
    <property type="match status" value="1"/>
</dbReference>
<dbReference type="GO" id="GO:0005506">
    <property type="term" value="F:iron ion binding"/>
    <property type="evidence" value="ECO:0007669"/>
    <property type="project" value="InterPro"/>
</dbReference>
<evidence type="ECO:0000313" key="4">
    <source>
        <dbReference type="EMBL" id="KAF3538227.1"/>
    </source>
</evidence>
<comment type="similarity">
    <text evidence="1">Belongs to the xanthine dehydrogenase family.</text>
</comment>
<dbReference type="Pfam" id="PF11347">
    <property type="entry name" value="CRR42-like"/>
    <property type="match status" value="1"/>
</dbReference>
<protein>
    <recommendedName>
        <fullName evidence="2">indole-3-acetaldehyde oxidase</fullName>
        <ecNumber evidence="2">1.2.3.7</ecNumber>
    </recommendedName>
</protein>
<dbReference type="InterPro" id="IPR037165">
    <property type="entry name" value="AldOxase/xan_DH_Mopterin-bd_sf"/>
</dbReference>
<dbReference type="SUPFAM" id="SSF56003">
    <property type="entry name" value="Molybdenum cofactor-binding domain"/>
    <property type="match status" value="1"/>
</dbReference>
<dbReference type="Gene3D" id="3.90.1170.50">
    <property type="entry name" value="Aldehyde oxidase/xanthine dehydrogenase, a/b hammerhead"/>
    <property type="match status" value="1"/>
</dbReference>
<evidence type="ECO:0000256" key="2">
    <source>
        <dbReference type="ARBA" id="ARBA00067017"/>
    </source>
</evidence>
<proteinExistence type="inferred from homology"/>
<evidence type="ECO:0000256" key="1">
    <source>
        <dbReference type="ARBA" id="ARBA00006849"/>
    </source>
</evidence>
<feature type="domain" description="Aldehyde oxidase/xanthine dehydrogenase a/b hammerhead" evidence="3">
    <location>
        <begin position="161"/>
        <end position="271"/>
    </location>
</feature>
<dbReference type="Proteomes" id="UP000712600">
    <property type="component" value="Unassembled WGS sequence"/>
</dbReference>
<sequence>MALSFASLTNFSKMQSGVWYSGSITPRVTVRCCETAKEPPQKSKLQVGSPIIIVEAPKVIKTAASMPCLRANAGLVKPGDVGRIVSRKPKDLWAVRLSIGTYLLDGKYFKALELEDCLNGGCKEPLKPVAMLSSAQQIVENQEYSPVGKGIEKTGAKLQASGEAVYVDDIPSPENCLYGAFIYSTMPLARIKSIGFKENRVPEGVLGIITYKDIPKGGQNVGTKGFFASDLLFAEEVTHCAGQIIAFLVAESQKIADIATKLVVIDYDTEGLEEPILSVEEAVKKSSLFEIPPYLRGKPVGNINKGMSEAEHKILGSKISFGSQYFFYMETQTALAVPDEDNCMLVYSSTQAPEYVHRTIAGCLGVPEHNVRVITRRVGGGFGGKVMKAMPVAAACALAASIMQRPVRTYVNRKTDMITTGGRHPMKITYSVGFKSNGKITALDLELLLDAGLSEDVSPLMPSGIQGAMMKYDWGALSYDVKVCKTNTVSRTSVRAPGDVQGSYIAEAIIEKVASYLSIDVDEIRKVNLHTYESLRLFHDKKAGEPTEYTLPLLWDKLAEFSGFNQRIKVVEEFNALNKWRKRGISRVPAVYGVPMRFTPGRVSVLSDGSIVVEVPGIEIGQGLWTKVKQMVAYSLGLIQCGTTSDELLDKIRVIQADTLSLVQGSVTGGSTTSEASSEAARICCDGLVERLLPVHTDLVEKTGGPVTWDSLISQAYQQSINMSVSNVYTPDISTGYYLNYGVAASEVEVNILTGETTILRTDIIYDCGKSLNPAVDLGQEFCGLDVVEKYLEWNIHQKKNF</sequence>
<dbReference type="InterPro" id="IPR046867">
    <property type="entry name" value="AldOxase/xan_DH_MoCoBD2"/>
</dbReference>
<organism evidence="4 5">
    <name type="scientific">Brassica cretica</name>
    <name type="common">Mustard</name>
    <dbReference type="NCBI Taxonomy" id="69181"/>
    <lineage>
        <taxon>Eukaryota</taxon>
        <taxon>Viridiplantae</taxon>
        <taxon>Streptophyta</taxon>
        <taxon>Embryophyta</taxon>
        <taxon>Tracheophyta</taxon>
        <taxon>Spermatophyta</taxon>
        <taxon>Magnoliopsida</taxon>
        <taxon>eudicotyledons</taxon>
        <taxon>Gunneridae</taxon>
        <taxon>Pentapetalae</taxon>
        <taxon>rosids</taxon>
        <taxon>malvids</taxon>
        <taxon>Brassicales</taxon>
        <taxon>Brassicaceae</taxon>
        <taxon>Brassiceae</taxon>
        <taxon>Brassica</taxon>
    </lineage>
</organism>
<dbReference type="InterPro" id="IPR000674">
    <property type="entry name" value="Ald_Oxase/Xan_DH_a/b"/>
</dbReference>
<dbReference type="InterPro" id="IPR008274">
    <property type="entry name" value="AldOxase/xan_DH_MoCoBD1"/>
</dbReference>
<dbReference type="AlphaFoldDB" id="A0A8S9Q844"/>
<dbReference type="Pfam" id="PF20256">
    <property type="entry name" value="MoCoBD_2"/>
    <property type="match status" value="1"/>
</dbReference>
<accession>A0A8S9Q844</accession>
<comment type="caution">
    <text evidence="4">The sequence shown here is derived from an EMBL/GenBank/DDBJ whole genome shotgun (WGS) entry which is preliminary data.</text>
</comment>
<dbReference type="SMART" id="SM01008">
    <property type="entry name" value="Ald_Xan_dh_C"/>
    <property type="match status" value="1"/>
</dbReference>
<dbReference type="FunFam" id="3.30.365.10:FF:000001">
    <property type="entry name" value="Xanthine dehydrogenase oxidase"/>
    <property type="match status" value="1"/>
</dbReference>
<dbReference type="Pfam" id="PF02738">
    <property type="entry name" value="MoCoBD_1"/>
    <property type="match status" value="1"/>
</dbReference>
<reference evidence="4" key="1">
    <citation type="submission" date="2019-12" db="EMBL/GenBank/DDBJ databases">
        <title>Genome sequencing and annotation of Brassica cretica.</title>
        <authorList>
            <person name="Studholme D.J."/>
            <person name="Sarris P."/>
        </authorList>
    </citation>
    <scope>NUCLEOTIDE SEQUENCE</scope>
    <source>
        <strain evidence="4">PFS-109/04</strain>
        <tissue evidence="4">Leaf</tissue>
    </source>
</reference>
<dbReference type="EC" id="1.2.3.7" evidence="2"/>
<gene>
    <name evidence="4" type="ORF">F2Q69_00019120</name>
</gene>
<dbReference type="Gene3D" id="3.30.365.10">
    <property type="entry name" value="Aldehyde oxidase/xanthine dehydrogenase, molybdopterin binding domain"/>
    <property type="match status" value="4"/>
</dbReference>
<dbReference type="InterPro" id="IPR016208">
    <property type="entry name" value="Ald_Oxase/xanthine_DH-like"/>
</dbReference>
<dbReference type="GO" id="GO:0050302">
    <property type="term" value="F:indole-3-acetaldehyde oxidase activity"/>
    <property type="evidence" value="ECO:0007669"/>
    <property type="project" value="UniProtKB-EC"/>
</dbReference>
<evidence type="ECO:0000313" key="5">
    <source>
        <dbReference type="Proteomes" id="UP000712600"/>
    </source>
</evidence>
<dbReference type="PANTHER" id="PTHR11908">
    <property type="entry name" value="XANTHINE DEHYDROGENASE"/>
    <property type="match status" value="1"/>
</dbReference>